<keyword evidence="2" id="KW-1133">Transmembrane helix</keyword>
<dbReference type="Pfam" id="PF08666">
    <property type="entry name" value="SAF"/>
    <property type="match status" value="1"/>
</dbReference>
<dbReference type="SMART" id="SM00858">
    <property type="entry name" value="SAF"/>
    <property type="match status" value="1"/>
</dbReference>
<name>A0A0L6W5H0_9FIRM</name>
<keyword evidence="4" id="KW-0282">Flagellum</keyword>
<evidence type="ECO:0000256" key="2">
    <source>
        <dbReference type="SAM" id="Phobius"/>
    </source>
</evidence>
<proteinExistence type="predicted"/>
<dbReference type="InterPro" id="IPR013974">
    <property type="entry name" value="SAF"/>
</dbReference>
<reference evidence="5" key="1">
    <citation type="submission" date="2015-07" db="EMBL/GenBank/DDBJ databases">
        <title>Complete Genome of Thermincola ferriacetica strain Z-0001T.</title>
        <authorList>
            <person name="Lusk B."/>
            <person name="Badalamenti J.P."/>
            <person name="Parameswaran P."/>
            <person name="Bond D.R."/>
            <person name="Torres C.I."/>
        </authorList>
    </citation>
    <scope>NUCLEOTIDE SEQUENCE [LARGE SCALE GENOMIC DNA]</scope>
    <source>
        <strain evidence="5">Z-0001</strain>
    </source>
</reference>
<comment type="caution">
    <text evidence="4">The sequence shown here is derived from an EMBL/GenBank/DDBJ whole genome shotgun (WGS) entry which is preliminary data.</text>
</comment>
<feature type="region of interest" description="Disordered" evidence="1">
    <location>
        <begin position="1"/>
        <end position="23"/>
    </location>
</feature>
<sequence>MFVKLHGGQKTKKEVDPAGQGQGLQPPGIVLKRTLARIMSVLLILAAVGAAAAWELYFDDRVNTVPVLVAARHIPKGSDLNPQDVSQVRARLETVPSGAVWDLRALAGKAAAVNIPKGMILADSLLDDAAIVLKPGQIYAPVPGQWIFAVPGSLRQKDIVSIYTVPAKAAETRSIPGLTGENRYSGIANTDLETGVMQYVYGGPVLQGVAVAHVKDSANREVKPVDQSRQRDDATGTIAQVELVLTNDQYRVLQRKALEGNKFIFTYN</sequence>
<dbReference type="EMBL" id="LGTE01000004">
    <property type="protein sequence ID" value="KNZ70339.1"/>
    <property type="molecule type" value="Genomic_DNA"/>
</dbReference>
<feature type="transmembrane region" description="Helical" evidence="2">
    <location>
        <begin position="35"/>
        <end position="54"/>
    </location>
</feature>
<evidence type="ECO:0000313" key="4">
    <source>
        <dbReference type="EMBL" id="KNZ70339.1"/>
    </source>
</evidence>
<dbReference type="Gene3D" id="3.90.1210.10">
    <property type="entry name" value="Antifreeze-like/N-acetylneuraminic acid synthase C-terminal domain"/>
    <property type="match status" value="1"/>
</dbReference>
<keyword evidence="2" id="KW-0472">Membrane</keyword>
<feature type="domain" description="SAF" evidence="3">
    <location>
        <begin position="65"/>
        <end position="127"/>
    </location>
</feature>
<dbReference type="Proteomes" id="UP000037175">
    <property type="component" value="Unassembled WGS sequence"/>
</dbReference>
<evidence type="ECO:0000256" key="1">
    <source>
        <dbReference type="SAM" id="MobiDB-lite"/>
    </source>
</evidence>
<keyword evidence="4" id="KW-0969">Cilium</keyword>
<keyword evidence="2" id="KW-0812">Transmembrane</keyword>
<organism evidence="4 5">
    <name type="scientific">Thermincola ferriacetica</name>
    <dbReference type="NCBI Taxonomy" id="281456"/>
    <lineage>
        <taxon>Bacteria</taxon>
        <taxon>Bacillati</taxon>
        <taxon>Bacillota</taxon>
        <taxon>Clostridia</taxon>
        <taxon>Eubacteriales</taxon>
        <taxon>Thermincolaceae</taxon>
        <taxon>Thermincola</taxon>
    </lineage>
</organism>
<gene>
    <name evidence="4" type="ORF">Tfer_0899</name>
</gene>
<protein>
    <submittedName>
        <fullName evidence="4">Flagellar basal body P-ring biosynthesis protein FlgA</fullName>
    </submittedName>
</protein>
<accession>A0A0L6W5H0</accession>
<dbReference type="AlphaFoldDB" id="A0A0L6W5H0"/>
<evidence type="ECO:0000313" key="5">
    <source>
        <dbReference type="Proteomes" id="UP000037175"/>
    </source>
</evidence>
<evidence type="ECO:0000259" key="3">
    <source>
        <dbReference type="SMART" id="SM00858"/>
    </source>
</evidence>
<keyword evidence="4" id="KW-0966">Cell projection</keyword>
<dbReference type="CDD" id="cd11614">
    <property type="entry name" value="SAF_CpaB_FlgA_like"/>
    <property type="match status" value="1"/>
</dbReference>
<keyword evidence="5" id="KW-1185">Reference proteome</keyword>